<evidence type="ECO:0000313" key="1">
    <source>
        <dbReference type="EMBL" id="SHH83235.1"/>
    </source>
</evidence>
<gene>
    <name evidence="1" type="ORF">SAMN02745823_01098</name>
</gene>
<proteinExistence type="predicted"/>
<reference evidence="1 2" key="1">
    <citation type="submission" date="2016-11" db="EMBL/GenBank/DDBJ databases">
        <authorList>
            <person name="Jaros S."/>
            <person name="Januszkiewicz K."/>
            <person name="Wedrychowicz H."/>
        </authorList>
    </citation>
    <scope>NUCLEOTIDE SEQUENCE [LARGE SCALE GENOMIC DNA]</scope>
    <source>
        <strain evidence="1 2">DSM 10068</strain>
    </source>
</reference>
<sequence>MPICVCEYCGKAFNNFGVDLCPECSKLIEESYIKARRYIYQNSKTSDFASIIEATGITEKALSYLINKDRILVSNRLNGAHRCRACGKETTGGALCDQCAAKILAEKLTEKNAEARKSAGKKTVVPISYNDD</sequence>
<keyword evidence="2" id="KW-1185">Reference proteome</keyword>
<organism evidence="1 2">
    <name type="scientific">Sporobacter termitidis DSM 10068</name>
    <dbReference type="NCBI Taxonomy" id="1123282"/>
    <lineage>
        <taxon>Bacteria</taxon>
        <taxon>Bacillati</taxon>
        <taxon>Bacillota</taxon>
        <taxon>Clostridia</taxon>
        <taxon>Eubacteriales</taxon>
        <taxon>Oscillospiraceae</taxon>
        <taxon>Sporobacter</taxon>
    </lineage>
</organism>
<evidence type="ECO:0008006" key="3">
    <source>
        <dbReference type="Google" id="ProtNLM"/>
    </source>
</evidence>
<dbReference type="AlphaFoldDB" id="A0A1M5W6Y6"/>
<name>A0A1M5W6Y6_9FIRM</name>
<dbReference type="RefSeq" id="WP_073076657.1">
    <property type="nucleotide sequence ID" value="NZ_FQXV01000003.1"/>
</dbReference>
<dbReference type="STRING" id="1123282.SAMN02745823_01098"/>
<accession>A0A1M5W6Y6</accession>
<evidence type="ECO:0000313" key="2">
    <source>
        <dbReference type="Proteomes" id="UP000183995"/>
    </source>
</evidence>
<protein>
    <recommendedName>
        <fullName evidence="3">Flagellar operon protein TIGR03826</fullName>
    </recommendedName>
</protein>
<dbReference type="EMBL" id="FQXV01000003">
    <property type="protein sequence ID" value="SHH83235.1"/>
    <property type="molecule type" value="Genomic_DNA"/>
</dbReference>
<dbReference type="OrthoDB" id="1739831at2"/>
<dbReference type="Proteomes" id="UP000183995">
    <property type="component" value="Unassembled WGS sequence"/>
</dbReference>